<protein>
    <submittedName>
        <fullName evidence="2">Unannotated protein</fullName>
    </submittedName>
</protein>
<organism evidence="2">
    <name type="scientific">freshwater metagenome</name>
    <dbReference type="NCBI Taxonomy" id="449393"/>
    <lineage>
        <taxon>unclassified sequences</taxon>
        <taxon>metagenomes</taxon>
        <taxon>ecological metagenomes</taxon>
    </lineage>
</organism>
<dbReference type="AlphaFoldDB" id="A0A6J6VX34"/>
<reference evidence="2" key="1">
    <citation type="submission" date="2020-05" db="EMBL/GenBank/DDBJ databases">
        <authorList>
            <person name="Chiriac C."/>
            <person name="Salcher M."/>
            <person name="Ghai R."/>
            <person name="Kavagutti S V."/>
        </authorList>
    </citation>
    <scope>NUCLEOTIDE SEQUENCE</scope>
</reference>
<name>A0A6J6VX34_9ZZZZ</name>
<evidence type="ECO:0000256" key="1">
    <source>
        <dbReference type="SAM" id="Phobius"/>
    </source>
</evidence>
<keyword evidence="1" id="KW-1133">Transmembrane helix</keyword>
<keyword evidence="1" id="KW-0472">Membrane</keyword>
<dbReference type="EMBL" id="CAEZZN010000069">
    <property type="protein sequence ID" value="CAB4775625.1"/>
    <property type="molecule type" value="Genomic_DNA"/>
</dbReference>
<gene>
    <name evidence="2" type="ORF">UFOPK2879_01269</name>
</gene>
<evidence type="ECO:0000313" key="2">
    <source>
        <dbReference type="EMBL" id="CAB4775625.1"/>
    </source>
</evidence>
<accession>A0A6J6VX34</accession>
<keyword evidence="1" id="KW-0812">Transmembrane</keyword>
<sequence>MTLNDVATFVVAIANLILRVWEMRKARRRKSDGPDQLDD</sequence>
<proteinExistence type="predicted"/>
<feature type="transmembrane region" description="Helical" evidence="1">
    <location>
        <begin position="6"/>
        <end position="21"/>
    </location>
</feature>